<dbReference type="WBParaSite" id="ES5_v2.g7123.t1">
    <property type="protein sequence ID" value="ES5_v2.g7123.t1"/>
    <property type="gene ID" value="ES5_v2.g7123"/>
</dbReference>
<evidence type="ECO:0000313" key="2">
    <source>
        <dbReference type="WBParaSite" id="ES5_v2.g7123.t1"/>
    </source>
</evidence>
<accession>A0AC34GQV7</accession>
<organism evidence="1 2">
    <name type="scientific">Panagrolaimus sp. ES5</name>
    <dbReference type="NCBI Taxonomy" id="591445"/>
    <lineage>
        <taxon>Eukaryota</taxon>
        <taxon>Metazoa</taxon>
        <taxon>Ecdysozoa</taxon>
        <taxon>Nematoda</taxon>
        <taxon>Chromadorea</taxon>
        <taxon>Rhabditida</taxon>
        <taxon>Tylenchina</taxon>
        <taxon>Panagrolaimomorpha</taxon>
        <taxon>Panagrolaimoidea</taxon>
        <taxon>Panagrolaimidae</taxon>
        <taxon>Panagrolaimus</taxon>
    </lineage>
</organism>
<name>A0AC34GQV7_9BILA</name>
<protein>
    <submittedName>
        <fullName evidence="2">Rad60/SUMO-like domain-containing protein</fullName>
    </submittedName>
</protein>
<sequence length="380" mass="42359">MSNKVASNCNVSNTFSENTTSSKNNVNVDQDKIKVFAGVDEDKFNNNDADTFAADYITVAILKEGSNESVKWKLLKYICIKSLEIHIVKYFAKIEKDSIKFKNGDGKLLNPLKTSEEQNVKDNDVIIFFPKVKGGLPVGVVKKPNEYGSASNSTPTTDQYSNLDLRRCNKNQSSDFDCTDSGGNISSYKSVKNDADASNVFSHDFKSANGTAWKHDQNQSNVGQIKQLVEKESVEQHKNASKNSSTLSLHILAYENSVEANKNGTDQTHDVAKQHRFMNQKLYTKSLKKDINIPRQQQENMEPEVMQFKASQRLLNPNDTLAARYLEQLQQQPLGGSGGPPLPKVMRMSTEVNQSNVSADEDGEDIIQNNVDLETEVSFV</sequence>
<dbReference type="Proteomes" id="UP000887579">
    <property type="component" value="Unplaced"/>
</dbReference>
<evidence type="ECO:0000313" key="1">
    <source>
        <dbReference type="Proteomes" id="UP000887579"/>
    </source>
</evidence>
<proteinExistence type="predicted"/>
<reference evidence="2" key="1">
    <citation type="submission" date="2022-11" db="UniProtKB">
        <authorList>
            <consortium name="WormBaseParasite"/>
        </authorList>
    </citation>
    <scope>IDENTIFICATION</scope>
</reference>